<keyword evidence="8" id="KW-1185">Reference proteome</keyword>
<feature type="domain" description="B box-type" evidence="6">
    <location>
        <begin position="1"/>
        <end position="45"/>
    </location>
</feature>
<evidence type="ECO:0000313" key="7">
    <source>
        <dbReference type="EMBL" id="KAL0001798.1"/>
    </source>
</evidence>
<gene>
    <name evidence="7" type="ORF">SO802_015579</name>
</gene>
<dbReference type="AlphaFoldDB" id="A0AAW2CW57"/>
<evidence type="ECO:0000256" key="3">
    <source>
        <dbReference type="ARBA" id="ARBA00022833"/>
    </source>
</evidence>
<keyword evidence="3" id="KW-0862">Zinc</keyword>
<dbReference type="InterPro" id="IPR000315">
    <property type="entry name" value="Znf_B-box"/>
</dbReference>
<dbReference type="SMART" id="SM00336">
    <property type="entry name" value="BBOX"/>
    <property type="match status" value="1"/>
</dbReference>
<evidence type="ECO:0000256" key="2">
    <source>
        <dbReference type="ARBA" id="ARBA00022771"/>
    </source>
</evidence>
<sequence>MKKCELCKIQARTYCESDQASLCWDCDAKVHGANFIVARHSRTLLCNTCQSQTPWKASGAKLGHTFSVCETCVRGNHNNEEEEEEEEELEDDDHVHGDESPSPTMSSSSSNEEESATVTVFSSLKLKRMHENASDLSYSMDDLGRASSPREATCIDSCRPLKDRRIEPGRSAQVHSRSASSLVIIESLKRLHRRDLCEPSKESGTVNLDSSSSL</sequence>
<dbReference type="GO" id="GO:0008270">
    <property type="term" value="F:zinc ion binding"/>
    <property type="evidence" value="ECO:0007669"/>
    <property type="project" value="UniProtKB-KW"/>
</dbReference>
<dbReference type="PANTHER" id="PTHR31717:SF57">
    <property type="entry name" value="ZINC FINGER PROTEIN CONSTANS-LIKE"/>
    <property type="match status" value="1"/>
</dbReference>
<accession>A0AAW2CW57</accession>
<feature type="region of interest" description="Disordered" evidence="5">
    <location>
        <begin position="77"/>
        <end position="118"/>
    </location>
</feature>
<evidence type="ECO:0000256" key="1">
    <source>
        <dbReference type="ARBA" id="ARBA00022723"/>
    </source>
</evidence>
<organism evidence="7 8">
    <name type="scientific">Lithocarpus litseifolius</name>
    <dbReference type="NCBI Taxonomy" id="425828"/>
    <lineage>
        <taxon>Eukaryota</taxon>
        <taxon>Viridiplantae</taxon>
        <taxon>Streptophyta</taxon>
        <taxon>Embryophyta</taxon>
        <taxon>Tracheophyta</taxon>
        <taxon>Spermatophyta</taxon>
        <taxon>Magnoliopsida</taxon>
        <taxon>eudicotyledons</taxon>
        <taxon>Gunneridae</taxon>
        <taxon>Pentapetalae</taxon>
        <taxon>rosids</taxon>
        <taxon>fabids</taxon>
        <taxon>Fagales</taxon>
        <taxon>Fagaceae</taxon>
        <taxon>Lithocarpus</taxon>
    </lineage>
</organism>
<dbReference type="EMBL" id="JAZDWU010000005">
    <property type="protein sequence ID" value="KAL0001798.1"/>
    <property type="molecule type" value="Genomic_DNA"/>
</dbReference>
<proteinExistence type="predicted"/>
<evidence type="ECO:0000256" key="4">
    <source>
        <dbReference type="PROSITE-ProRule" id="PRU00024"/>
    </source>
</evidence>
<dbReference type="InterPro" id="IPR049808">
    <property type="entry name" value="CONSTANS-like_Bbox1"/>
</dbReference>
<reference evidence="7 8" key="1">
    <citation type="submission" date="2024-01" db="EMBL/GenBank/DDBJ databases">
        <title>A telomere-to-telomere, gap-free genome of sweet tea (Lithocarpus litseifolius).</title>
        <authorList>
            <person name="Zhou J."/>
        </authorList>
    </citation>
    <scope>NUCLEOTIDE SEQUENCE [LARGE SCALE GENOMIC DNA]</scope>
    <source>
        <strain evidence="7">Zhou-2022a</strain>
        <tissue evidence="7">Leaf</tissue>
    </source>
</reference>
<dbReference type="CDD" id="cd19821">
    <property type="entry name" value="Bbox1_BBX-like"/>
    <property type="match status" value="1"/>
</dbReference>
<dbReference type="Pfam" id="PF00643">
    <property type="entry name" value="zf-B_box"/>
    <property type="match status" value="1"/>
</dbReference>
<protein>
    <recommendedName>
        <fullName evidence="6">B box-type domain-containing protein</fullName>
    </recommendedName>
</protein>
<dbReference type="PANTHER" id="PTHR31717">
    <property type="entry name" value="ZINC FINGER PROTEIN CONSTANS-LIKE 10"/>
    <property type="match status" value="1"/>
</dbReference>
<evidence type="ECO:0000259" key="6">
    <source>
        <dbReference type="PROSITE" id="PS50119"/>
    </source>
</evidence>
<dbReference type="Proteomes" id="UP001459277">
    <property type="component" value="Unassembled WGS sequence"/>
</dbReference>
<comment type="caution">
    <text evidence="7">The sequence shown here is derived from an EMBL/GenBank/DDBJ whole genome shotgun (WGS) entry which is preliminary data.</text>
</comment>
<keyword evidence="2 4" id="KW-0863">Zinc-finger</keyword>
<dbReference type="PROSITE" id="PS50119">
    <property type="entry name" value="ZF_BBOX"/>
    <property type="match status" value="1"/>
</dbReference>
<feature type="compositionally biased region" description="Low complexity" evidence="5">
    <location>
        <begin position="100"/>
        <end position="110"/>
    </location>
</feature>
<evidence type="ECO:0000313" key="8">
    <source>
        <dbReference type="Proteomes" id="UP001459277"/>
    </source>
</evidence>
<feature type="compositionally biased region" description="Acidic residues" evidence="5">
    <location>
        <begin position="80"/>
        <end position="92"/>
    </location>
</feature>
<name>A0AAW2CW57_9ROSI</name>
<keyword evidence="1" id="KW-0479">Metal-binding</keyword>
<evidence type="ECO:0000256" key="5">
    <source>
        <dbReference type="SAM" id="MobiDB-lite"/>
    </source>
</evidence>